<dbReference type="Pfam" id="PF01272">
    <property type="entry name" value="GreA_GreB"/>
    <property type="match status" value="1"/>
</dbReference>
<dbReference type="InterPro" id="IPR036953">
    <property type="entry name" value="GreA/GreB_C_sf"/>
</dbReference>
<evidence type="ECO:0000313" key="2">
    <source>
        <dbReference type="EMBL" id="RUO50673.1"/>
    </source>
</evidence>
<dbReference type="InterPro" id="IPR023459">
    <property type="entry name" value="Tscrpt_elong_fac_GreA/B_fam"/>
</dbReference>
<dbReference type="AlphaFoldDB" id="A0A432XPT3"/>
<dbReference type="PANTHER" id="PTHR30437:SF5">
    <property type="entry name" value="REGULATOR OF NUCLEOSIDE DIPHOSPHATE KINASE"/>
    <property type="match status" value="1"/>
</dbReference>
<keyword evidence="3" id="KW-1185">Reference proteome</keyword>
<dbReference type="PANTHER" id="PTHR30437">
    <property type="entry name" value="TRANSCRIPTION ELONGATION FACTOR GREA"/>
    <property type="match status" value="1"/>
</dbReference>
<dbReference type="GO" id="GO:0032784">
    <property type="term" value="P:regulation of DNA-templated transcription elongation"/>
    <property type="evidence" value="ECO:0007669"/>
    <property type="project" value="InterPro"/>
</dbReference>
<reference evidence="3" key="1">
    <citation type="journal article" date="2018" name="Front. Microbiol.">
        <title>Genome-Based Analysis Reveals the Taxonomy and Diversity of the Family Idiomarinaceae.</title>
        <authorList>
            <person name="Liu Y."/>
            <person name="Lai Q."/>
            <person name="Shao Z."/>
        </authorList>
    </citation>
    <scope>NUCLEOTIDE SEQUENCE [LARGE SCALE GENOMIC DNA]</scope>
    <source>
        <strain evidence="3">SW15</strain>
    </source>
</reference>
<dbReference type="InterPro" id="IPR001437">
    <property type="entry name" value="Tscrpt_elong_fac_GreA/B_C"/>
</dbReference>
<dbReference type="EMBL" id="PIPT01000001">
    <property type="protein sequence ID" value="RUO50673.1"/>
    <property type="molecule type" value="Genomic_DNA"/>
</dbReference>
<proteinExistence type="predicted"/>
<dbReference type="Proteomes" id="UP000286678">
    <property type="component" value="Unassembled WGS sequence"/>
</dbReference>
<feature type="domain" description="Transcription elongation factor GreA/GreB C-terminal" evidence="1">
    <location>
        <begin position="50"/>
        <end position="121"/>
    </location>
</feature>
<dbReference type="SUPFAM" id="SSF54534">
    <property type="entry name" value="FKBP-like"/>
    <property type="match status" value="1"/>
</dbReference>
<gene>
    <name evidence="2" type="ORF">CWE21_00785</name>
</gene>
<accession>A0A432XPT3</accession>
<comment type="caution">
    <text evidence="2">The sequence shown here is derived from an EMBL/GenBank/DDBJ whole genome shotgun (WGS) entry which is preliminary data.</text>
</comment>
<dbReference type="Gene3D" id="3.10.50.30">
    <property type="entry name" value="Transcription elongation factor, GreA/GreB, C-terminal domain"/>
    <property type="match status" value="1"/>
</dbReference>
<dbReference type="RefSeq" id="WP_420821121.1">
    <property type="nucleotide sequence ID" value="NZ_PIPT01000001.1"/>
</dbReference>
<evidence type="ECO:0000259" key="1">
    <source>
        <dbReference type="Pfam" id="PF01272"/>
    </source>
</evidence>
<evidence type="ECO:0000313" key="3">
    <source>
        <dbReference type="Proteomes" id="UP000286678"/>
    </source>
</evidence>
<protein>
    <recommendedName>
        <fullName evidence="1">Transcription elongation factor GreA/GreB C-terminal domain-containing protein</fullName>
    </recommendedName>
</protein>
<sequence>MLNVCSRSACTRQPIFQDASQHILLQPQRLQSLLNNLDTASHRHSRLDACVRVGSRVTLKQRASGEQITIQVVTPQRAVPLDHKISILSPIGSAVLGCHRGARIKLDWHGQESCWEVMKINSK</sequence>
<organism evidence="2 3">
    <name type="scientific">Pseudidiomarina aquimaris</name>
    <dbReference type="NCBI Taxonomy" id="641841"/>
    <lineage>
        <taxon>Bacteria</taxon>
        <taxon>Pseudomonadati</taxon>
        <taxon>Pseudomonadota</taxon>
        <taxon>Gammaproteobacteria</taxon>
        <taxon>Alteromonadales</taxon>
        <taxon>Idiomarinaceae</taxon>
        <taxon>Pseudidiomarina</taxon>
    </lineage>
</organism>
<dbReference type="GO" id="GO:0006354">
    <property type="term" value="P:DNA-templated transcription elongation"/>
    <property type="evidence" value="ECO:0007669"/>
    <property type="project" value="TreeGrafter"/>
</dbReference>
<dbReference type="GO" id="GO:0003677">
    <property type="term" value="F:DNA binding"/>
    <property type="evidence" value="ECO:0007669"/>
    <property type="project" value="InterPro"/>
</dbReference>
<name>A0A432XPT3_9GAMM</name>
<dbReference type="GO" id="GO:0070063">
    <property type="term" value="F:RNA polymerase binding"/>
    <property type="evidence" value="ECO:0007669"/>
    <property type="project" value="InterPro"/>
</dbReference>